<dbReference type="GO" id="GO:0005509">
    <property type="term" value="F:calcium ion binding"/>
    <property type="evidence" value="ECO:0007669"/>
    <property type="project" value="InterPro"/>
</dbReference>
<dbReference type="EMBL" id="GL349435">
    <property type="protein sequence ID" value="KNC50636.1"/>
    <property type="molecule type" value="Genomic_DNA"/>
</dbReference>
<dbReference type="Pfam" id="PF13499">
    <property type="entry name" value="EF-hand_7"/>
    <property type="match status" value="1"/>
</dbReference>
<dbReference type="GeneID" id="25560583"/>
<protein>
    <submittedName>
        <fullName evidence="3">Calmodulin</fullName>
    </submittedName>
</protein>
<accession>A0A0L0DER9</accession>
<dbReference type="RefSeq" id="XP_013762522.1">
    <property type="nucleotide sequence ID" value="XM_013907068.1"/>
</dbReference>
<dbReference type="OrthoDB" id="6056726at2759"/>
<dbReference type="CDD" id="cd00051">
    <property type="entry name" value="EFh"/>
    <property type="match status" value="1"/>
</dbReference>
<gene>
    <name evidence="3" type="ORF">AMSG_00798</name>
</gene>
<dbReference type="FunFam" id="1.10.238.10:FF:000001">
    <property type="entry name" value="Calmodulin 1"/>
    <property type="match status" value="1"/>
</dbReference>
<evidence type="ECO:0000313" key="3">
    <source>
        <dbReference type="EMBL" id="KNC50636.1"/>
    </source>
</evidence>
<dbReference type="InterPro" id="IPR002048">
    <property type="entry name" value="EF_hand_dom"/>
</dbReference>
<dbReference type="Proteomes" id="UP000054408">
    <property type="component" value="Unassembled WGS sequence"/>
</dbReference>
<sequence length="146" mass="16637">MASSSSVTEREVREAFDVWCRQNSKLPGKDLINVLRCVGFNPTEDEVDEIYENMNVNEEMYLEFAQVMSATRLCQKTVENPEELVEAFRIFDKHGTGCIAAKELSRIMTTLGDNLSAKEAEAMLAESRIDSEGNVNYMDFTRKMMM</sequence>
<evidence type="ECO:0000313" key="4">
    <source>
        <dbReference type="Proteomes" id="UP000054408"/>
    </source>
</evidence>
<dbReference type="eggNOG" id="KOG0027">
    <property type="taxonomic scope" value="Eukaryota"/>
</dbReference>
<dbReference type="AlphaFoldDB" id="A0A0L0DER9"/>
<evidence type="ECO:0000256" key="1">
    <source>
        <dbReference type="ARBA" id="ARBA00022737"/>
    </source>
</evidence>
<reference evidence="3 4" key="1">
    <citation type="submission" date="2010-05" db="EMBL/GenBank/DDBJ databases">
        <title>The Genome Sequence of Thecamonas trahens ATCC 50062.</title>
        <authorList>
            <consortium name="The Broad Institute Genome Sequencing Platform"/>
            <person name="Russ C."/>
            <person name="Cuomo C."/>
            <person name="Shea T."/>
            <person name="Young S.K."/>
            <person name="Zeng Q."/>
            <person name="Koehrsen M."/>
            <person name="Haas B."/>
            <person name="Borodovsky M."/>
            <person name="Guigo R."/>
            <person name="Alvarado L."/>
            <person name="Berlin A."/>
            <person name="Bochicchio J."/>
            <person name="Borenstein D."/>
            <person name="Chapman S."/>
            <person name="Chen Z."/>
            <person name="Freedman E."/>
            <person name="Gellesch M."/>
            <person name="Goldberg J."/>
            <person name="Griggs A."/>
            <person name="Gujja S."/>
            <person name="Heilman E."/>
            <person name="Heiman D."/>
            <person name="Hepburn T."/>
            <person name="Howarth C."/>
            <person name="Jen D."/>
            <person name="Larson L."/>
            <person name="Mehta T."/>
            <person name="Park D."/>
            <person name="Pearson M."/>
            <person name="Roberts A."/>
            <person name="Saif S."/>
            <person name="Shenoy N."/>
            <person name="Sisk P."/>
            <person name="Stolte C."/>
            <person name="Sykes S."/>
            <person name="Thomson T."/>
            <person name="Walk T."/>
            <person name="White J."/>
            <person name="Yandava C."/>
            <person name="Burger G."/>
            <person name="Gray M.W."/>
            <person name="Holland P.W.H."/>
            <person name="King N."/>
            <person name="Lang F.B.F."/>
            <person name="Roger A.J."/>
            <person name="Ruiz-Trillo I."/>
            <person name="Lander E."/>
            <person name="Nusbaum C."/>
        </authorList>
    </citation>
    <scope>NUCLEOTIDE SEQUENCE [LARGE SCALE GENOMIC DNA]</scope>
    <source>
        <strain evidence="3 4">ATCC 50062</strain>
    </source>
</reference>
<dbReference type="PROSITE" id="PS50222">
    <property type="entry name" value="EF_HAND_2"/>
    <property type="match status" value="1"/>
</dbReference>
<dbReference type="PANTHER" id="PTHR23048">
    <property type="entry name" value="MYOSIN LIGHT CHAIN 1, 3"/>
    <property type="match status" value="1"/>
</dbReference>
<dbReference type="GO" id="GO:0016460">
    <property type="term" value="C:myosin II complex"/>
    <property type="evidence" value="ECO:0007669"/>
    <property type="project" value="TreeGrafter"/>
</dbReference>
<name>A0A0L0DER9_THETB</name>
<feature type="domain" description="EF-hand" evidence="2">
    <location>
        <begin position="79"/>
        <end position="114"/>
    </location>
</feature>
<proteinExistence type="predicted"/>
<dbReference type="STRING" id="461836.A0A0L0DER9"/>
<dbReference type="InterPro" id="IPR050230">
    <property type="entry name" value="CALM/Myosin/TropC-like"/>
</dbReference>
<keyword evidence="1" id="KW-0677">Repeat</keyword>
<organism evidence="3 4">
    <name type="scientific">Thecamonas trahens ATCC 50062</name>
    <dbReference type="NCBI Taxonomy" id="461836"/>
    <lineage>
        <taxon>Eukaryota</taxon>
        <taxon>Apusozoa</taxon>
        <taxon>Apusomonadida</taxon>
        <taxon>Apusomonadidae</taxon>
        <taxon>Thecamonas</taxon>
    </lineage>
</organism>
<dbReference type="SUPFAM" id="SSF47473">
    <property type="entry name" value="EF-hand"/>
    <property type="match status" value="1"/>
</dbReference>
<dbReference type="InterPro" id="IPR011992">
    <property type="entry name" value="EF-hand-dom_pair"/>
</dbReference>
<dbReference type="OMA" id="NEEMYLE"/>
<keyword evidence="4" id="KW-1185">Reference proteome</keyword>
<dbReference type="Gene3D" id="1.10.238.10">
    <property type="entry name" value="EF-hand"/>
    <property type="match status" value="2"/>
</dbReference>
<evidence type="ECO:0000259" key="2">
    <source>
        <dbReference type="PROSITE" id="PS50222"/>
    </source>
</evidence>
<dbReference type="PANTHER" id="PTHR23048:SF0">
    <property type="entry name" value="CALMODULIN LIKE 3"/>
    <property type="match status" value="1"/>
</dbReference>